<reference evidence="1" key="1">
    <citation type="journal article" date="2015" name="Nature">
        <title>Complex archaea that bridge the gap between prokaryotes and eukaryotes.</title>
        <authorList>
            <person name="Spang A."/>
            <person name="Saw J.H."/>
            <person name="Jorgensen S.L."/>
            <person name="Zaremba-Niedzwiedzka K."/>
            <person name="Martijn J."/>
            <person name="Lind A.E."/>
            <person name="van Eijk R."/>
            <person name="Schleper C."/>
            <person name="Guy L."/>
            <person name="Ettema T.J."/>
        </authorList>
    </citation>
    <scope>NUCLEOTIDE SEQUENCE</scope>
</reference>
<dbReference type="EMBL" id="LAZR01019076">
    <property type="protein sequence ID" value="KKL93873.1"/>
    <property type="molecule type" value="Genomic_DNA"/>
</dbReference>
<gene>
    <name evidence="1" type="ORF">LCGC14_1870340</name>
</gene>
<accession>A0A0F9G5A0</accession>
<comment type="caution">
    <text evidence="1">The sequence shown here is derived from an EMBL/GenBank/DDBJ whole genome shotgun (WGS) entry which is preliminary data.</text>
</comment>
<evidence type="ECO:0000313" key="1">
    <source>
        <dbReference type="EMBL" id="KKL93873.1"/>
    </source>
</evidence>
<proteinExistence type="predicted"/>
<dbReference type="AlphaFoldDB" id="A0A0F9G5A0"/>
<sequence length="66" mass="7803">MMKKDSLIKDLERKDLNLDVFKSIVSEFWEGENEFNYKIRQGVSNKTLSREISSNGEISINSRRDY</sequence>
<protein>
    <submittedName>
        <fullName evidence="1">Uncharacterized protein</fullName>
    </submittedName>
</protein>
<organism evidence="1">
    <name type="scientific">marine sediment metagenome</name>
    <dbReference type="NCBI Taxonomy" id="412755"/>
    <lineage>
        <taxon>unclassified sequences</taxon>
        <taxon>metagenomes</taxon>
        <taxon>ecological metagenomes</taxon>
    </lineage>
</organism>
<name>A0A0F9G5A0_9ZZZZ</name>